<dbReference type="InterPro" id="IPR009325">
    <property type="entry name" value="DUF983"/>
</dbReference>
<protein>
    <recommendedName>
        <fullName evidence="3">DUF983 domain-containing protein</fullName>
    </recommendedName>
</protein>
<dbReference type="Pfam" id="PF06170">
    <property type="entry name" value="DUF983"/>
    <property type="match status" value="1"/>
</dbReference>
<organism evidence="2">
    <name type="scientific">Rhodopseudomonas palustris (strain BisA53)</name>
    <dbReference type="NCBI Taxonomy" id="316055"/>
    <lineage>
        <taxon>Bacteria</taxon>
        <taxon>Pseudomonadati</taxon>
        <taxon>Pseudomonadota</taxon>
        <taxon>Alphaproteobacteria</taxon>
        <taxon>Hyphomicrobiales</taxon>
        <taxon>Nitrobacteraceae</taxon>
        <taxon>Rhodopseudomonas</taxon>
    </lineage>
</organism>
<feature type="transmembrane region" description="Helical" evidence="1">
    <location>
        <begin position="92"/>
        <end position="111"/>
    </location>
</feature>
<dbReference type="EMBL" id="CP000463">
    <property type="protein sequence ID" value="ABJ08676.1"/>
    <property type="molecule type" value="Genomic_DNA"/>
</dbReference>
<dbReference type="AlphaFoldDB" id="Q07HA8"/>
<keyword evidence="1" id="KW-0472">Membrane</keyword>
<evidence type="ECO:0000313" key="2">
    <source>
        <dbReference type="EMBL" id="ABJ08676.1"/>
    </source>
</evidence>
<accession>Q07HA8</accession>
<keyword evidence="1" id="KW-0812">Transmembrane</keyword>
<evidence type="ECO:0008006" key="3">
    <source>
        <dbReference type="Google" id="ProtNLM"/>
    </source>
</evidence>
<keyword evidence="1" id="KW-1133">Transmembrane helix</keyword>
<evidence type="ECO:0000256" key="1">
    <source>
        <dbReference type="SAM" id="Phobius"/>
    </source>
</evidence>
<gene>
    <name evidence="2" type="ordered locus">RPE_4757</name>
</gene>
<dbReference type="eggNOG" id="COG5349">
    <property type="taxonomic scope" value="Bacteria"/>
</dbReference>
<dbReference type="KEGG" id="rpe:RPE_4757"/>
<name>Q07HA8_RHOP5</name>
<feature type="transmembrane region" description="Helical" evidence="1">
    <location>
        <begin position="66"/>
        <end position="86"/>
    </location>
</feature>
<reference evidence="2" key="1">
    <citation type="submission" date="2006-09" db="EMBL/GenBank/DDBJ databases">
        <title>Complete sequence of Rhodopseudomonas palustris BisA53.</title>
        <authorList>
            <consortium name="US DOE Joint Genome Institute"/>
            <person name="Copeland A."/>
            <person name="Lucas S."/>
            <person name="Lapidus A."/>
            <person name="Barry K."/>
            <person name="Detter J.C."/>
            <person name="Glavina del Rio T."/>
            <person name="Hammon N."/>
            <person name="Israni S."/>
            <person name="Dalin E."/>
            <person name="Tice H."/>
            <person name="Pitluck S."/>
            <person name="Chain P."/>
            <person name="Malfatti S."/>
            <person name="Shin M."/>
            <person name="Vergez L."/>
            <person name="Schmutz J."/>
            <person name="Larimer F."/>
            <person name="Land M."/>
            <person name="Hauser L."/>
            <person name="Pelletier D.A."/>
            <person name="Kyrpides N."/>
            <person name="Kim E."/>
            <person name="Harwood C.S."/>
            <person name="Oda Y."/>
            <person name="Richardson P."/>
        </authorList>
    </citation>
    <scope>NUCLEOTIDE SEQUENCE [LARGE SCALE GENOMIC DNA]</scope>
    <source>
        <strain evidence="2">BisA53</strain>
    </source>
</reference>
<sequence length="138" mass="14868">MRERKGEMMPTDPPAATLLQTALRGLACRCPRCGQGKLYAGFLSLRPSCTHCGLDYAFIDAGDGPAVFIILLAGAIVVGAALIVEVKYQPPFWVHAALWGPLILATTLLPLRPMKSLLIALQFHHKAAPGRLVDRSPP</sequence>
<dbReference type="HOGENOM" id="CLU_133751_0_0_5"/>
<proteinExistence type="predicted"/>
<dbReference type="STRING" id="316055.RPE_4757"/>